<accession>A0A226NN77</accession>
<dbReference type="Proteomes" id="UP000198323">
    <property type="component" value="Unassembled WGS sequence"/>
</dbReference>
<name>A0A226NN77_CALSU</name>
<sequence>MEQGMLVALQGKLDLSEEEKSRPFDFVEFVERVSHQLELGEMLVRCMFGGKECSSRDFQPVSAIMGGRWS</sequence>
<dbReference type="AlphaFoldDB" id="A0A226NN77"/>
<dbReference type="STRING" id="9009.A0A226NN77"/>
<keyword evidence="2" id="KW-1185">Reference proteome</keyword>
<proteinExistence type="predicted"/>
<protein>
    <submittedName>
        <fullName evidence="1">Uncharacterized protein</fullName>
    </submittedName>
</protein>
<evidence type="ECO:0000313" key="1">
    <source>
        <dbReference type="EMBL" id="OXB69233.1"/>
    </source>
</evidence>
<evidence type="ECO:0000313" key="2">
    <source>
        <dbReference type="Proteomes" id="UP000198323"/>
    </source>
</evidence>
<dbReference type="Gene3D" id="2.60.470.10">
    <property type="entry name" value="Acid-sensing ion channels like domains"/>
    <property type="match status" value="1"/>
</dbReference>
<dbReference type="EMBL" id="MCFN01000003">
    <property type="protein sequence ID" value="OXB69233.1"/>
    <property type="molecule type" value="Genomic_DNA"/>
</dbReference>
<reference evidence="1 2" key="1">
    <citation type="submission" date="2016-07" db="EMBL/GenBank/DDBJ databases">
        <title>Disparate Historic Effective Population Sizes Predicted by Modern Levels of Genome Diversity for the Scaled Quail (Callipepla squamata) and the Northern Bobwhite (Colinus virginianus): Inferences from First and Second Generation Draft Genome Assemblies for Sympatric New World Quail.</title>
        <authorList>
            <person name="Oldeschulte D.L."/>
            <person name="Halley Y.A."/>
            <person name="Bhattarai E.K."/>
            <person name="Brashear W.A."/>
            <person name="Hill J."/>
            <person name="Metz R.P."/>
            <person name="Johnson C.D."/>
            <person name="Rollins D."/>
            <person name="Peterson M.J."/>
            <person name="Bickhart D.M."/>
            <person name="Decker J.E."/>
            <person name="Seabury C.M."/>
        </authorList>
    </citation>
    <scope>NUCLEOTIDE SEQUENCE [LARGE SCALE GENOMIC DNA]</scope>
    <source>
        <strain evidence="1 2">Texas</strain>
        <tissue evidence="1">Leg muscle</tissue>
    </source>
</reference>
<gene>
    <name evidence="1" type="ORF">ASZ78_011353</name>
</gene>
<comment type="caution">
    <text evidence="1">The sequence shown here is derived from an EMBL/GenBank/DDBJ whole genome shotgun (WGS) entry which is preliminary data.</text>
</comment>
<dbReference type="OrthoDB" id="6021021at2759"/>
<organism evidence="1 2">
    <name type="scientific">Callipepla squamata</name>
    <name type="common">Scaled quail</name>
    <dbReference type="NCBI Taxonomy" id="9009"/>
    <lineage>
        <taxon>Eukaryota</taxon>
        <taxon>Metazoa</taxon>
        <taxon>Chordata</taxon>
        <taxon>Craniata</taxon>
        <taxon>Vertebrata</taxon>
        <taxon>Euteleostomi</taxon>
        <taxon>Archelosauria</taxon>
        <taxon>Archosauria</taxon>
        <taxon>Dinosauria</taxon>
        <taxon>Saurischia</taxon>
        <taxon>Theropoda</taxon>
        <taxon>Coelurosauria</taxon>
        <taxon>Aves</taxon>
        <taxon>Neognathae</taxon>
        <taxon>Galloanserae</taxon>
        <taxon>Galliformes</taxon>
        <taxon>Odontophoridae</taxon>
        <taxon>Callipepla</taxon>
    </lineage>
</organism>